<reference evidence="1 2" key="1">
    <citation type="submission" date="2014-06" db="EMBL/GenBank/DDBJ databases">
        <title>Whole Genome Sequences of Three Symbiotic Endozoicomonas Bacteria.</title>
        <authorList>
            <person name="Neave M.J."/>
            <person name="Apprill A."/>
            <person name="Voolstra C.R."/>
        </authorList>
    </citation>
    <scope>NUCLEOTIDE SEQUENCE [LARGE SCALE GENOMIC DNA]</scope>
    <source>
        <strain evidence="1 2">DSM 22380</strain>
    </source>
</reference>
<sequence>MSPVDSTNELDISPSEIVSVTQHLSIYPISSPAVLYFSASCITNKNSPINSKELHEYQVIQVDDNAIPSCLSWNEIDTEEPGSISSVATDMTTEVSTDTSLNIEQTSGFHDNYSLIKKSPSPDSWPQGLLGKDDHITYDDLRSWLNDLNGTYDEEPMFRSILNLPYPSDQSEIFPDSINARPTYGWVSDNFLTDWINDRVVRVSTRAQGALVDDRLVEETDESPDQAGASKAFDLIYTPFIQKFDPQDEEPAREFFQKLYELLAPLRGFLVITILGVARSHGHDATTKGYRLSRLLNQSGIPASNIRVFTSRGHTYVLAKRSNSSVFQRGEINGKKI</sequence>
<dbReference type="AlphaFoldDB" id="A0A081KE18"/>
<dbReference type="EMBL" id="JOJP01000001">
    <property type="protein sequence ID" value="KEI72394.1"/>
    <property type="molecule type" value="Genomic_DNA"/>
</dbReference>
<proteinExistence type="predicted"/>
<organism evidence="1 2">
    <name type="scientific">Endozoicomonas elysicola</name>
    <dbReference type="NCBI Taxonomy" id="305900"/>
    <lineage>
        <taxon>Bacteria</taxon>
        <taxon>Pseudomonadati</taxon>
        <taxon>Pseudomonadota</taxon>
        <taxon>Gammaproteobacteria</taxon>
        <taxon>Oceanospirillales</taxon>
        <taxon>Endozoicomonadaceae</taxon>
        <taxon>Endozoicomonas</taxon>
    </lineage>
</organism>
<evidence type="ECO:0000313" key="2">
    <source>
        <dbReference type="Proteomes" id="UP000027997"/>
    </source>
</evidence>
<evidence type="ECO:0000313" key="1">
    <source>
        <dbReference type="EMBL" id="KEI72394.1"/>
    </source>
</evidence>
<dbReference type="Proteomes" id="UP000027997">
    <property type="component" value="Unassembled WGS sequence"/>
</dbReference>
<keyword evidence="2" id="KW-1185">Reference proteome</keyword>
<comment type="caution">
    <text evidence="1">The sequence shown here is derived from an EMBL/GenBank/DDBJ whole genome shotgun (WGS) entry which is preliminary data.</text>
</comment>
<name>A0A081KE18_9GAMM</name>
<accession>A0A081KE18</accession>
<protein>
    <submittedName>
        <fullName evidence="1">Uncharacterized protein</fullName>
    </submittedName>
</protein>
<gene>
    <name evidence="1" type="ORF">GV64_18155</name>
</gene>